<dbReference type="KEGG" id="meiy:MIN45_P0951"/>
<evidence type="ECO:0008006" key="4">
    <source>
        <dbReference type="Google" id="ProtNLM"/>
    </source>
</evidence>
<dbReference type="AlphaFoldDB" id="A0AAU9CLQ9"/>
<accession>A0AAU9CLQ9</accession>
<dbReference type="RefSeq" id="WP_286293743.1">
    <property type="nucleotide sequence ID" value="NZ_AP024718.1"/>
</dbReference>
<keyword evidence="3" id="KW-1185">Reference proteome</keyword>
<evidence type="ECO:0000256" key="1">
    <source>
        <dbReference type="SAM" id="MobiDB-lite"/>
    </source>
</evidence>
<dbReference type="InterPro" id="IPR036465">
    <property type="entry name" value="vWFA_dom_sf"/>
</dbReference>
<reference evidence="3" key="1">
    <citation type="journal article" date="2024" name="Int. J. Syst. Evol. Microbiol.">
        <title>Methylomarinovum tepidoasis sp. nov., a moderately thermophilic methanotroph of the family Methylothermaceae isolated from a deep-sea hydrothermal field.</title>
        <authorList>
            <person name="Hirayama H."/>
            <person name="Takaki Y."/>
            <person name="Abe M."/>
            <person name="Miyazaki M."/>
            <person name="Uematsu K."/>
            <person name="Matsui Y."/>
            <person name="Takai K."/>
        </authorList>
    </citation>
    <scope>NUCLEOTIDE SEQUENCE [LARGE SCALE GENOMIC DNA]</scope>
    <source>
        <strain evidence="3">IN45</strain>
    </source>
</reference>
<proteinExistence type="predicted"/>
<evidence type="ECO:0000313" key="3">
    <source>
        <dbReference type="Proteomes" id="UP001321450"/>
    </source>
</evidence>
<protein>
    <recommendedName>
        <fullName evidence="4">Lipoprotein</fullName>
    </recommendedName>
</protein>
<dbReference type="Proteomes" id="UP001321450">
    <property type="component" value="Chromosome"/>
</dbReference>
<organism evidence="2 3">
    <name type="scientific">Methylomarinovum tepidoasis</name>
    <dbReference type="NCBI Taxonomy" id="2840183"/>
    <lineage>
        <taxon>Bacteria</taxon>
        <taxon>Pseudomonadati</taxon>
        <taxon>Pseudomonadota</taxon>
        <taxon>Gammaproteobacteria</taxon>
        <taxon>Methylococcales</taxon>
        <taxon>Methylothermaceae</taxon>
        <taxon>Methylomarinovum</taxon>
    </lineage>
</organism>
<dbReference type="EMBL" id="AP024718">
    <property type="protein sequence ID" value="BCX88582.1"/>
    <property type="molecule type" value="Genomic_DNA"/>
</dbReference>
<dbReference type="SUPFAM" id="SSF53300">
    <property type="entry name" value="vWA-like"/>
    <property type="match status" value="1"/>
</dbReference>
<name>A0AAU9CLQ9_9GAMM</name>
<gene>
    <name evidence="2" type="ORF">MIN45_P0951</name>
</gene>
<sequence>MHQSGRNVIWGMFDLGLLSGCASTPPTFQPVSVPYLSERLRAGSYTQKPRTFHVLMDASSSVAENYQGPGFQATPPASEFDVEKEILRRLNQALPASMQLTAGLRTFGSLNCTDWQFTKLVLKPGPYDKNTFAHAIDSVSCASGVPPFGHAIDAAIQAPIALKQSHRPERCRRRPRPEPAGDLRSVQIML</sequence>
<feature type="region of interest" description="Disordered" evidence="1">
    <location>
        <begin position="163"/>
        <end position="184"/>
    </location>
</feature>
<evidence type="ECO:0000313" key="2">
    <source>
        <dbReference type="EMBL" id="BCX88582.1"/>
    </source>
</evidence>